<evidence type="ECO:0000313" key="3">
    <source>
        <dbReference type="Proteomes" id="UP000216998"/>
    </source>
</evidence>
<feature type="signal peptide" evidence="1">
    <location>
        <begin position="1"/>
        <end position="26"/>
    </location>
</feature>
<dbReference type="EMBL" id="NOXU01000010">
    <property type="protein sequence ID" value="OYQ37808.1"/>
    <property type="molecule type" value="Genomic_DNA"/>
</dbReference>
<evidence type="ECO:0000256" key="1">
    <source>
        <dbReference type="SAM" id="SignalP"/>
    </source>
</evidence>
<feature type="chain" id="PRO_5012355261" description="Pili assembly chaperone N-terminal domain-containing protein" evidence="1">
    <location>
        <begin position="27"/>
        <end position="254"/>
    </location>
</feature>
<dbReference type="AlphaFoldDB" id="A0A255Z8L1"/>
<evidence type="ECO:0000313" key="2">
    <source>
        <dbReference type="EMBL" id="OYQ37808.1"/>
    </source>
</evidence>
<dbReference type="OrthoDB" id="6658153at2"/>
<keyword evidence="3" id="KW-1185">Reference proteome</keyword>
<reference evidence="2 3" key="1">
    <citation type="submission" date="2017-07" db="EMBL/GenBank/DDBJ databases">
        <title>Niveispirillum cyanobacteriorum sp. nov., isolated from cyanobacterial aggregates in a eutrophic lake.</title>
        <authorList>
            <person name="Cai H."/>
        </authorList>
    </citation>
    <scope>NUCLEOTIDE SEQUENCE [LARGE SCALE GENOMIC DNA]</scope>
    <source>
        <strain evidence="3">TH1-14</strain>
    </source>
</reference>
<protein>
    <recommendedName>
        <fullName evidence="4">Pili assembly chaperone N-terminal domain-containing protein</fullName>
    </recommendedName>
</protein>
<proteinExistence type="predicted"/>
<sequence length="254" mass="26960">MKHALFVSTVTAFLGFTALTSPSAHADAIGLTVAPTRLVIADGQRFGGTILVANRSDQPMRFRVQFRPSSATEPDPATWLKAAPRSMLLAPGEAQTIRMITQVPAGFTGERRAYVAFIPMPAEEVADPQLASASLSVLTAPVIPVILRVGVAGEPQILVDQQVKAGPDGLLTATVRRPDGQPAVSSHGDLAVCDAAGLLGRVTATTLWPEVQAREYTVKPTREIAGPTWATWIPRKDSPTTTRACQRPAAQPAR</sequence>
<evidence type="ECO:0008006" key="4">
    <source>
        <dbReference type="Google" id="ProtNLM"/>
    </source>
</evidence>
<accession>A0A255Z8L1</accession>
<dbReference type="Proteomes" id="UP000216998">
    <property type="component" value="Unassembled WGS sequence"/>
</dbReference>
<comment type="caution">
    <text evidence="2">The sequence shown here is derived from an EMBL/GenBank/DDBJ whole genome shotgun (WGS) entry which is preliminary data.</text>
</comment>
<name>A0A255Z8L1_9PROT</name>
<organism evidence="2 3">
    <name type="scientific">Niveispirillum lacus</name>
    <dbReference type="NCBI Taxonomy" id="1981099"/>
    <lineage>
        <taxon>Bacteria</taxon>
        <taxon>Pseudomonadati</taxon>
        <taxon>Pseudomonadota</taxon>
        <taxon>Alphaproteobacteria</taxon>
        <taxon>Rhodospirillales</taxon>
        <taxon>Azospirillaceae</taxon>
        <taxon>Niveispirillum</taxon>
    </lineage>
</organism>
<dbReference type="RefSeq" id="WP_094452606.1">
    <property type="nucleotide sequence ID" value="NZ_NOXU01000010.1"/>
</dbReference>
<keyword evidence="1" id="KW-0732">Signal</keyword>
<gene>
    <name evidence="2" type="ORF">CHU95_00410</name>
</gene>
<dbReference type="InterPro" id="IPR008962">
    <property type="entry name" value="PapD-like_sf"/>
</dbReference>
<dbReference type="SUPFAM" id="SSF49354">
    <property type="entry name" value="PapD-like"/>
    <property type="match status" value="1"/>
</dbReference>